<dbReference type="InterPro" id="IPR009057">
    <property type="entry name" value="Homeodomain-like_sf"/>
</dbReference>
<dbReference type="CDD" id="cd00167">
    <property type="entry name" value="SANT"/>
    <property type="match status" value="1"/>
</dbReference>
<gene>
    <name evidence="5" type="ORF">UFOVP1226_42</name>
    <name evidence="4" type="ORF">UFOVP278_55</name>
</gene>
<proteinExistence type="predicted"/>
<dbReference type="PROSITE" id="PS51294">
    <property type="entry name" value="HTH_MYB"/>
    <property type="match status" value="1"/>
</dbReference>
<dbReference type="PROSITE" id="PS50090">
    <property type="entry name" value="MYB_LIKE"/>
    <property type="match status" value="1"/>
</dbReference>
<evidence type="ECO:0000259" key="2">
    <source>
        <dbReference type="PROSITE" id="PS50090"/>
    </source>
</evidence>
<name>A0A6J5LPX5_9CAUD</name>
<accession>A0A6J5LPX5</accession>
<feature type="compositionally biased region" description="Polar residues" evidence="1">
    <location>
        <begin position="80"/>
        <end position="99"/>
    </location>
</feature>
<reference evidence="4" key="1">
    <citation type="submission" date="2020-04" db="EMBL/GenBank/DDBJ databases">
        <authorList>
            <person name="Chiriac C."/>
            <person name="Salcher M."/>
            <person name="Ghai R."/>
            <person name="Kavagutti S V."/>
        </authorList>
    </citation>
    <scope>NUCLEOTIDE SEQUENCE</scope>
</reference>
<feature type="domain" description="Myb-like" evidence="2">
    <location>
        <begin position="93"/>
        <end position="141"/>
    </location>
</feature>
<evidence type="ECO:0000259" key="3">
    <source>
        <dbReference type="PROSITE" id="PS51294"/>
    </source>
</evidence>
<dbReference type="Pfam" id="PF13921">
    <property type="entry name" value="Myb_DNA-bind_6"/>
    <property type="match status" value="1"/>
</dbReference>
<evidence type="ECO:0000313" key="5">
    <source>
        <dbReference type="EMBL" id="CAB4191448.1"/>
    </source>
</evidence>
<evidence type="ECO:0000313" key="4">
    <source>
        <dbReference type="EMBL" id="CAB4135057.1"/>
    </source>
</evidence>
<sequence>MFKKQHTTEPTLMKALHDIATLQAQVTMLTRSAIATRMAADLPLFSWEQERFDALTEADQVNLHTLSKITNLTKPVINNIVTSSNPPKRTRIDSQNANARWTKKEDQQLRKMKLAGTDMSDIANTLGRSEKACQLRWNKLQPKKR</sequence>
<dbReference type="SUPFAM" id="SSF46689">
    <property type="entry name" value="Homeodomain-like"/>
    <property type="match status" value="1"/>
</dbReference>
<dbReference type="Gene3D" id="1.10.10.60">
    <property type="entry name" value="Homeodomain-like"/>
    <property type="match status" value="1"/>
</dbReference>
<evidence type="ECO:0000256" key="1">
    <source>
        <dbReference type="SAM" id="MobiDB-lite"/>
    </source>
</evidence>
<protein>
    <submittedName>
        <fullName evidence="4">SANT domain containing protein</fullName>
    </submittedName>
</protein>
<dbReference type="InterPro" id="IPR017930">
    <property type="entry name" value="Myb_dom"/>
</dbReference>
<dbReference type="EMBL" id="LR797174">
    <property type="protein sequence ID" value="CAB4191448.1"/>
    <property type="molecule type" value="Genomic_DNA"/>
</dbReference>
<feature type="region of interest" description="Disordered" evidence="1">
    <location>
        <begin position="80"/>
        <end position="107"/>
    </location>
</feature>
<dbReference type="InterPro" id="IPR001005">
    <property type="entry name" value="SANT/Myb"/>
</dbReference>
<organism evidence="4">
    <name type="scientific">uncultured Caudovirales phage</name>
    <dbReference type="NCBI Taxonomy" id="2100421"/>
    <lineage>
        <taxon>Viruses</taxon>
        <taxon>Duplodnaviria</taxon>
        <taxon>Heunggongvirae</taxon>
        <taxon>Uroviricota</taxon>
        <taxon>Caudoviricetes</taxon>
        <taxon>Peduoviridae</taxon>
        <taxon>Maltschvirus</taxon>
        <taxon>Maltschvirus maltsch</taxon>
    </lineage>
</organism>
<dbReference type="EMBL" id="LR796291">
    <property type="protein sequence ID" value="CAB4135057.1"/>
    <property type="molecule type" value="Genomic_DNA"/>
</dbReference>
<feature type="domain" description="HTH myb-type" evidence="3">
    <location>
        <begin position="100"/>
        <end position="145"/>
    </location>
</feature>